<dbReference type="AlphaFoldDB" id="A0A3A4N9H1"/>
<protein>
    <submittedName>
        <fullName evidence="1">Uncharacterized protein</fullName>
    </submittedName>
</protein>
<name>A0A3A4N9H1_ABYX5</name>
<organism evidence="1 2">
    <name type="scientific">Abyssobacteria bacterium (strain SURF_5)</name>
    <dbReference type="NCBI Taxonomy" id="2093360"/>
    <lineage>
        <taxon>Bacteria</taxon>
        <taxon>Pseudomonadati</taxon>
        <taxon>Candidatus Hydrogenedentota</taxon>
        <taxon>Candidatus Abyssobacteria</taxon>
    </lineage>
</organism>
<accession>A0A3A4N9H1</accession>
<gene>
    <name evidence="1" type="ORF">C4520_18885</name>
</gene>
<evidence type="ECO:0000313" key="2">
    <source>
        <dbReference type="Proteomes" id="UP000265882"/>
    </source>
</evidence>
<dbReference type="Proteomes" id="UP000265882">
    <property type="component" value="Unassembled WGS sequence"/>
</dbReference>
<comment type="caution">
    <text evidence="1">The sequence shown here is derived from an EMBL/GenBank/DDBJ whole genome shotgun (WGS) entry which is preliminary data.</text>
</comment>
<evidence type="ECO:0000313" key="1">
    <source>
        <dbReference type="EMBL" id="RJP16082.1"/>
    </source>
</evidence>
<reference evidence="1 2" key="1">
    <citation type="journal article" date="2017" name="ISME J.">
        <title>Energy and carbon metabolisms in a deep terrestrial subsurface fluid microbial community.</title>
        <authorList>
            <person name="Momper L."/>
            <person name="Jungbluth S.P."/>
            <person name="Lee M.D."/>
            <person name="Amend J.P."/>
        </authorList>
    </citation>
    <scope>NUCLEOTIDE SEQUENCE [LARGE SCALE GENOMIC DNA]</scope>
    <source>
        <strain evidence="1">SURF_5</strain>
    </source>
</reference>
<dbReference type="EMBL" id="QZKU01000128">
    <property type="protein sequence ID" value="RJP16082.1"/>
    <property type="molecule type" value="Genomic_DNA"/>
</dbReference>
<sequence>MDPGRITELSLPIKLYQIAGGIKSPEELVLTFDLFEEAGGTGAGKKGHEPFVSSLVVVSL</sequence>
<proteinExistence type="predicted"/>